<dbReference type="InterPro" id="IPR057326">
    <property type="entry name" value="KR_dom"/>
</dbReference>
<dbReference type="AlphaFoldDB" id="A0A1M5EVQ3"/>
<dbReference type="EMBL" id="FQVX01000001">
    <property type="protein sequence ID" value="SHF83171.1"/>
    <property type="molecule type" value="Genomic_DNA"/>
</dbReference>
<dbReference type="Gene3D" id="3.40.50.720">
    <property type="entry name" value="NAD(P)-binding Rossmann-like Domain"/>
    <property type="match status" value="1"/>
</dbReference>
<dbReference type="SUPFAM" id="SSF51735">
    <property type="entry name" value="NAD(P)-binding Rossmann-fold domains"/>
    <property type="match status" value="1"/>
</dbReference>
<dbReference type="PRINTS" id="PR00080">
    <property type="entry name" value="SDRFAMILY"/>
</dbReference>
<dbReference type="InterPro" id="IPR002347">
    <property type="entry name" value="SDR_fam"/>
</dbReference>
<protein>
    <submittedName>
        <fullName evidence="3">NADP-dependent 3-hydroxy acid dehydrogenase YdfG</fullName>
    </submittedName>
</protein>
<dbReference type="InterPro" id="IPR036291">
    <property type="entry name" value="NAD(P)-bd_dom_sf"/>
</dbReference>
<gene>
    <name evidence="3" type="ORF">SAMN05444351_0954</name>
</gene>
<dbReference type="Proteomes" id="UP000184471">
    <property type="component" value="Unassembled WGS sequence"/>
</dbReference>
<accession>A0A1M5EVQ3</accession>
<dbReference type="PANTHER" id="PTHR43976">
    <property type="entry name" value="SHORT CHAIN DEHYDROGENASE"/>
    <property type="match status" value="1"/>
</dbReference>
<dbReference type="STRING" id="1070870.SAMN05444351_0954"/>
<proteinExistence type="inferred from homology"/>
<evidence type="ECO:0000256" key="1">
    <source>
        <dbReference type="RuleBase" id="RU000363"/>
    </source>
</evidence>
<comment type="similarity">
    <text evidence="1">Belongs to the short-chain dehydrogenases/reductases (SDR) family.</text>
</comment>
<name>A0A1M5EVQ3_9ACTN</name>
<dbReference type="Pfam" id="PF00106">
    <property type="entry name" value="adh_short"/>
    <property type="match status" value="1"/>
</dbReference>
<feature type="domain" description="Ketoreductase" evidence="2">
    <location>
        <begin position="6"/>
        <end position="196"/>
    </location>
</feature>
<organism evidence="3 4">
    <name type="scientific">Geodermatophilus nigrescens</name>
    <dbReference type="NCBI Taxonomy" id="1070870"/>
    <lineage>
        <taxon>Bacteria</taxon>
        <taxon>Bacillati</taxon>
        <taxon>Actinomycetota</taxon>
        <taxon>Actinomycetes</taxon>
        <taxon>Geodermatophilales</taxon>
        <taxon>Geodermatophilaceae</taxon>
        <taxon>Geodermatophilus</taxon>
    </lineage>
</organism>
<dbReference type="OrthoDB" id="9792003at2"/>
<dbReference type="InterPro" id="IPR051911">
    <property type="entry name" value="SDR_oxidoreductase"/>
</dbReference>
<dbReference type="SMART" id="SM00822">
    <property type="entry name" value="PKS_KR"/>
    <property type="match status" value="1"/>
</dbReference>
<dbReference type="RefSeq" id="WP_073418881.1">
    <property type="nucleotide sequence ID" value="NZ_FQVX01000001.1"/>
</dbReference>
<dbReference type="PANTHER" id="PTHR43976:SF9">
    <property type="entry name" value="OXIDOREDUCTASE"/>
    <property type="match status" value="1"/>
</dbReference>
<reference evidence="3 4" key="1">
    <citation type="submission" date="2016-11" db="EMBL/GenBank/DDBJ databases">
        <authorList>
            <person name="Jaros S."/>
            <person name="Januszkiewicz K."/>
            <person name="Wedrychowicz H."/>
        </authorList>
    </citation>
    <scope>NUCLEOTIDE SEQUENCE [LARGE SCALE GENOMIC DNA]</scope>
    <source>
        <strain evidence="3 4">DSM 45408</strain>
    </source>
</reference>
<keyword evidence="4" id="KW-1185">Reference proteome</keyword>
<evidence type="ECO:0000313" key="3">
    <source>
        <dbReference type="EMBL" id="SHF83171.1"/>
    </source>
</evidence>
<evidence type="ECO:0000313" key="4">
    <source>
        <dbReference type="Proteomes" id="UP000184471"/>
    </source>
</evidence>
<sequence length="306" mass="32443">MSGDPRVVLVSGASSGFGRMISRELAGAGHTVYAGIRDTAGRNAPAVEEARAEARDAGIDLRTVELDVGDQDSTDAAVARVLAEAGRIDVVVHNAGHMVLGPTEAFTPEQLHDVFDTNAVSTQRLNRAVLPHLRAQRDGLVVWIGSTSTRGGTPPYLAPYFAAKAAEDSLAVSYAAELARFGVDSVIVVPGSFTTGTNHFAHAGSPRDEQVAAAYETEYSGLLDQVGARLAELSPPDADPAEVARQVAAVVGMEKGTRPFRVHVDPTDDGAERVNHLGDQVRREFYERIGLEDLLRVRTDGAPARG</sequence>
<dbReference type="CDD" id="cd05374">
    <property type="entry name" value="17beta-HSD-like_SDR_c"/>
    <property type="match status" value="1"/>
</dbReference>
<dbReference type="PRINTS" id="PR00081">
    <property type="entry name" value="GDHRDH"/>
</dbReference>
<evidence type="ECO:0000259" key="2">
    <source>
        <dbReference type="SMART" id="SM00822"/>
    </source>
</evidence>